<evidence type="ECO:0000256" key="9">
    <source>
        <dbReference type="ARBA" id="ARBA00022982"/>
    </source>
</evidence>
<comment type="similarity">
    <text evidence="2">Belongs to the cytochrome c oxidase subunit 2 family.</text>
</comment>
<dbReference type="InterPro" id="IPR008972">
    <property type="entry name" value="Cupredoxin"/>
</dbReference>
<evidence type="ECO:0000256" key="2">
    <source>
        <dbReference type="ARBA" id="ARBA00007866"/>
    </source>
</evidence>
<dbReference type="InterPro" id="IPR001505">
    <property type="entry name" value="Copper_CuA"/>
</dbReference>
<evidence type="ECO:0000256" key="13">
    <source>
        <dbReference type="ARBA" id="ARBA00024688"/>
    </source>
</evidence>
<feature type="transmembrane region" description="Helical" evidence="16">
    <location>
        <begin position="44"/>
        <end position="62"/>
    </location>
</feature>
<dbReference type="EMBL" id="CP146275">
    <property type="protein sequence ID" value="WWT34434.1"/>
    <property type="molecule type" value="Genomic_DNA"/>
</dbReference>
<keyword evidence="10 16" id="KW-1133">Transmembrane helix</keyword>
<dbReference type="Gene3D" id="1.10.287.90">
    <property type="match status" value="1"/>
</dbReference>
<evidence type="ECO:0000256" key="10">
    <source>
        <dbReference type="ARBA" id="ARBA00022989"/>
    </source>
</evidence>
<keyword evidence="4" id="KW-0813">Transport</keyword>
<protein>
    <recommendedName>
        <fullName evidence="3">cytochrome-c oxidase</fullName>
        <ecNumber evidence="3">7.1.1.9</ecNumber>
    </recommendedName>
    <alternativeName>
        <fullName evidence="14">Cytochrome aa3 subunit 2</fullName>
    </alternativeName>
</protein>
<feature type="transmembrane region" description="Helical" evidence="16">
    <location>
        <begin position="74"/>
        <end position="98"/>
    </location>
</feature>
<dbReference type="Pfam" id="PF00116">
    <property type="entry name" value="COX2"/>
    <property type="match status" value="1"/>
</dbReference>
<evidence type="ECO:0000256" key="14">
    <source>
        <dbReference type="ARBA" id="ARBA00031399"/>
    </source>
</evidence>
<dbReference type="InterPro" id="IPR045187">
    <property type="entry name" value="CcO_II"/>
</dbReference>
<feature type="domain" description="Cytochrome oxidase subunit II copper A binding" evidence="17">
    <location>
        <begin position="110"/>
        <end position="223"/>
    </location>
</feature>
<keyword evidence="9" id="KW-0249">Electron transport</keyword>
<dbReference type="InterPro" id="IPR036257">
    <property type="entry name" value="Cyt_c_oxidase_su2_TM_sf"/>
</dbReference>
<dbReference type="Gene3D" id="2.60.40.420">
    <property type="entry name" value="Cupredoxins - blue copper proteins"/>
    <property type="match status" value="1"/>
</dbReference>
<evidence type="ECO:0000256" key="4">
    <source>
        <dbReference type="ARBA" id="ARBA00022448"/>
    </source>
</evidence>
<dbReference type="PROSITE" id="PS51257">
    <property type="entry name" value="PROKAR_LIPOPROTEIN"/>
    <property type="match status" value="1"/>
</dbReference>
<evidence type="ECO:0000259" key="17">
    <source>
        <dbReference type="PROSITE" id="PS50857"/>
    </source>
</evidence>
<dbReference type="PANTHER" id="PTHR22888:SF9">
    <property type="entry name" value="CYTOCHROME C OXIDASE SUBUNIT 2"/>
    <property type="match status" value="1"/>
</dbReference>
<dbReference type="NCBIfam" id="TIGR02866">
    <property type="entry name" value="CoxB"/>
    <property type="match status" value="1"/>
</dbReference>
<keyword evidence="11" id="KW-0186">Copper</keyword>
<organism evidence="18 19">
    <name type="scientific">Pelagibacterium nitratireducens</name>
    <dbReference type="NCBI Taxonomy" id="1046114"/>
    <lineage>
        <taxon>Bacteria</taxon>
        <taxon>Pseudomonadati</taxon>
        <taxon>Pseudomonadota</taxon>
        <taxon>Alphaproteobacteria</taxon>
        <taxon>Hyphomicrobiales</taxon>
        <taxon>Devosiaceae</taxon>
        <taxon>Pelagibacterium</taxon>
    </lineage>
</organism>
<dbReference type="InterPro" id="IPR014222">
    <property type="entry name" value="Cyt_c_oxidase_su2"/>
</dbReference>
<dbReference type="Proteomes" id="UP001369958">
    <property type="component" value="Chromosome"/>
</dbReference>
<dbReference type="SUPFAM" id="SSF49503">
    <property type="entry name" value="Cupredoxins"/>
    <property type="match status" value="1"/>
</dbReference>
<evidence type="ECO:0000313" key="19">
    <source>
        <dbReference type="Proteomes" id="UP001369958"/>
    </source>
</evidence>
<dbReference type="PROSITE" id="PS50857">
    <property type="entry name" value="COX2_CUA"/>
    <property type="match status" value="1"/>
</dbReference>
<keyword evidence="8" id="KW-1278">Translocase</keyword>
<comment type="subcellular location">
    <subcellularLocation>
        <location evidence="1">Membrane</location>
        <topology evidence="1">Multi-pass membrane protein</topology>
    </subcellularLocation>
</comment>
<comment type="function">
    <text evidence="13">Subunits I and II form the functional core of the enzyme complex. Electrons originating in cytochrome c are transferred via heme a and Cu(A) to the binuclear center formed by heme a3 and Cu(B).</text>
</comment>
<accession>A0ABZ2I8C5</accession>
<sequence>MNVRSILSMLVSIPALGGCAGSLSALDPAGPAAAAVATLWWVMFWAAVVLFVLVGGLLWFVWKRPGFGASMTPMRWIIWGGLVMPGILLTALVSYALFIGERLLPHGLAQTPTRVVAHGVQWQWQFSYPDAADVKGTPILHIPAGEPVDVIVTSGDVIHSFWVPRLAGKIDAIPGHENTIRIQADRPGTYRGVCAEFCGSAHTDMRFTIEAHDRAAFDTLMRELSDG</sequence>
<dbReference type="RefSeq" id="WP_338610350.1">
    <property type="nucleotide sequence ID" value="NZ_CP146275.1"/>
</dbReference>
<evidence type="ECO:0000256" key="6">
    <source>
        <dbReference type="ARBA" id="ARBA00022692"/>
    </source>
</evidence>
<evidence type="ECO:0000256" key="5">
    <source>
        <dbReference type="ARBA" id="ARBA00022660"/>
    </source>
</evidence>
<evidence type="ECO:0000256" key="8">
    <source>
        <dbReference type="ARBA" id="ARBA00022967"/>
    </source>
</evidence>
<proteinExistence type="inferred from homology"/>
<evidence type="ECO:0000256" key="11">
    <source>
        <dbReference type="ARBA" id="ARBA00023008"/>
    </source>
</evidence>
<keyword evidence="5" id="KW-0679">Respiratory chain</keyword>
<reference evidence="18 19" key="1">
    <citation type="submission" date="2024-02" db="EMBL/GenBank/DDBJ databases">
        <title>Complete genome sequence of Pelagibacterium nitratireducens ZH15.</title>
        <authorList>
            <person name="Zhao L.H."/>
        </authorList>
    </citation>
    <scope>NUCLEOTIDE SEQUENCE [LARGE SCALE GENOMIC DNA]</scope>
    <source>
        <strain evidence="18 19">ZH15</strain>
    </source>
</reference>
<evidence type="ECO:0000256" key="3">
    <source>
        <dbReference type="ARBA" id="ARBA00012949"/>
    </source>
</evidence>
<dbReference type="PROSITE" id="PS00078">
    <property type="entry name" value="COX2"/>
    <property type="match status" value="1"/>
</dbReference>
<name>A0ABZ2I8C5_9HYPH</name>
<comment type="catalytic activity">
    <reaction evidence="15">
        <text>4 Fe(II)-[cytochrome c] + O2 + 8 H(+)(in) = 4 Fe(III)-[cytochrome c] + 2 H2O + 4 H(+)(out)</text>
        <dbReference type="Rhea" id="RHEA:11436"/>
        <dbReference type="Rhea" id="RHEA-COMP:10350"/>
        <dbReference type="Rhea" id="RHEA-COMP:14399"/>
        <dbReference type="ChEBI" id="CHEBI:15377"/>
        <dbReference type="ChEBI" id="CHEBI:15378"/>
        <dbReference type="ChEBI" id="CHEBI:15379"/>
        <dbReference type="ChEBI" id="CHEBI:29033"/>
        <dbReference type="ChEBI" id="CHEBI:29034"/>
        <dbReference type="EC" id="7.1.1.9"/>
    </reaction>
</comment>
<keyword evidence="19" id="KW-1185">Reference proteome</keyword>
<dbReference type="PANTHER" id="PTHR22888">
    <property type="entry name" value="CYTOCHROME C OXIDASE, SUBUNIT II"/>
    <property type="match status" value="1"/>
</dbReference>
<evidence type="ECO:0000256" key="16">
    <source>
        <dbReference type="SAM" id="Phobius"/>
    </source>
</evidence>
<keyword evidence="6 16" id="KW-0812">Transmembrane</keyword>
<keyword evidence="12 16" id="KW-0472">Membrane</keyword>
<evidence type="ECO:0000256" key="12">
    <source>
        <dbReference type="ARBA" id="ARBA00023136"/>
    </source>
</evidence>
<evidence type="ECO:0000256" key="1">
    <source>
        <dbReference type="ARBA" id="ARBA00004141"/>
    </source>
</evidence>
<evidence type="ECO:0000256" key="7">
    <source>
        <dbReference type="ARBA" id="ARBA00022723"/>
    </source>
</evidence>
<evidence type="ECO:0000313" key="18">
    <source>
        <dbReference type="EMBL" id="WWT34434.1"/>
    </source>
</evidence>
<dbReference type="InterPro" id="IPR002429">
    <property type="entry name" value="CcO_II-like_C"/>
</dbReference>
<dbReference type="EC" id="7.1.1.9" evidence="3"/>
<evidence type="ECO:0000256" key="15">
    <source>
        <dbReference type="ARBA" id="ARBA00047816"/>
    </source>
</evidence>
<gene>
    <name evidence="18" type="primary">coxB</name>
    <name evidence="18" type="ORF">V6617_08205</name>
</gene>
<keyword evidence="7" id="KW-0479">Metal-binding</keyword>